<sequence length="606" mass="63097">MNNSLVFALIYFIVSAFAQNTPVIGGSCKTGTPDVQIGAKQTQFFLKCEANDDSQDGSGIWVVKSRAAAAPGSNENQNAQQHPQKMRKIQMSNVCEQDSSAREGQACTTSETCLQQNYEQAGSYLQCDSTSQRWIKRSCQQDFVFSFEHQSCIGHTKTIRHVARQAASGGVICTYTQCNNNNNPCSIGTCNNGYCCSSAPIAPIQGNERLTKKDILNETVADFPIGPPGFGLPREISTLDRVLIKASGNGFGCAAGFSSPIKCTASRECPPGLFCDVGVDLCCPLLLPLTDMTNPNKQRSDVKRRPITITQSCPSCRVPQVIQIRCPGGGMPYGTCNSGYCSAGYQCIQSTNMCCASVRQISTSCPGNRNAVGSCMNGRCGSGYSCNVQSNSCCPDPTICPDGTQAAGACVNNLCGTGFTCTNNLCCSSASTTPRCLDGSSAVGACISGRCGSGFTCTTGNICCPSTLTVCPVGQTSIGVCVNGICPAGYTCINNNCCGAANTITCDAADASGPCVDGLCPDGFLCDNDATDPQCCPNVDFNTQIGPCLDGACPAGYLCVLSRDACFERLDGGGGNPLAAGPCILGQCPTGFTCNTATDECLPTTG</sequence>
<dbReference type="InterPro" id="IPR006150">
    <property type="entry name" value="Cys_repeat_1"/>
</dbReference>
<protein>
    <submittedName>
        <fullName evidence="4">CC domain-containing protein</fullName>
    </submittedName>
</protein>
<feature type="signal peptide" evidence="1">
    <location>
        <begin position="1"/>
        <end position="18"/>
    </location>
</feature>
<dbReference type="Proteomes" id="UP000887577">
    <property type="component" value="Unplaced"/>
</dbReference>
<accession>A0A914YG20</accession>
<evidence type="ECO:0000313" key="3">
    <source>
        <dbReference type="Proteomes" id="UP000887577"/>
    </source>
</evidence>
<proteinExistence type="predicted"/>
<feature type="domain" description="CC" evidence="2">
    <location>
        <begin position="433"/>
        <end position="466"/>
    </location>
</feature>
<keyword evidence="3" id="KW-1185">Reference proteome</keyword>
<reference evidence="4" key="1">
    <citation type="submission" date="2022-11" db="UniProtKB">
        <authorList>
            <consortium name="WormBaseParasite"/>
        </authorList>
    </citation>
    <scope>IDENTIFICATION</scope>
</reference>
<dbReference type="PANTHER" id="PTHR34150">
    <property type="entry name" value="PROTEIN CBG08832-RELATED"/>
    <property type="match status" value="1"/>
</dbReference>
<dbReference type="AlphaFoldDB" id="A0A914YG20"/>
<dbReference type="PANTHER" id="PTHR34150:SF7">
    <property type="entry name" value="PROTEIN CBG10108"/>
    <property type="match status" value="1"/>
</dbReference>
<keyword evidence="1" id="KW-0732">Signal</keyword>
<evidence type="ECO:0000313" key="4">
    <source>
        <dbReference type="WBParaSite" id="PSU_v2.g17713.t1"/>
    </source>
</evidence>
<name>A0A914YG20_9BILA</name>
<dbReference type="InterPro" id="IPR007026">
    <property type="entry name" value="CC_domain"/>
</dbReference>
<evidence type="ECO:0000256" key="1">
    <source>
        <dbReference type="SAM" id="SignalP"/>
    </source>
</evidence>
<dbReference type="Pfam" id="PF04942">
    <property type="entry name" value="CC"/>
    <property type="match status" value="1"/>
</dbReference>
<dbReference type="SMART" id="SM00289">
    <property type="entry name" value="WR1"/>
    <property type="match status" value="7"/>
</dbReference>
<evidence type="ECO:0000259" key="2">
    <source>
        <dbReference type="Pfam" id="PF04942"/>
    </source>
</evidence>
<dbReference type="WBParaSite" id="PSU_v2.g17713.t1">
    <property type="protein sequence ID" value="PSU_v2.g17713.t1"/>
    <property type="gene ID" value="PSU_v2.g17713"/>
</dbReference>
<feature type="chain" id="PRO_5037908089" evidence="1">
    <location>
        <begin position="19"/>
        <end position="606"/>
    </location>
</feature>
<organism evidence="3 4">
    <name type="scientific">Panagrolaimus superbus</name>
    <dbReference type="NCBI Taxonomy" id="310955"/>
    <lineage>
        <taxon>Eukaryota</taxon>
        <taxon>Metazoa</taxon>
        <taxon>Ecdysozoa</taxon>
        <taxon>Nematoda</taxon>
        <taxon>Chromadorea</taxon>
        <taxon>Rhabditida</taxon>
        <taxon>Tylenchina</taxon>
        <taxon>Panagrolaimomorpha</taxon>
        <taxon>Panagrolaimoidea</taxon>
        <taxon>Panagrolaimidae</taxon>
        <taxon>Panagrolaimus</taxon>
    </lineage>
</organism>